<dbReference type="GO" id="GO:0016747">
    <property type="term" value="F:acyltransferase activity, transferring groups other than amino-acyl groups"/>
    <property type="evidence" value="ECO:0007669"/>
    <property type="project" value="InterPro"/>
</dbReference>
<dbReference type="Pfam" id="PF00583">
    <property type="entry name" value="Acetyltransf_1"/>
    <property type="match status" value="1"/>
</dbReference>
<feature type="domain" description="N-acetyltransferase" evidence="1">
    <location>
        <begin position="1"/>
        <end position="169"/>
    </location>
</feature>
<dbReference type="SUPFAM" id="SSF55729">
    <property type="entry name" value="Acyl-CoA N-acyltransferases (Nat)"/>
    <property type="match status" value="1"/>
</dbReference>
<dbReference type="OrthoDB" id="2129362at2759"/>
<comment type="caution">
    <text evidence="2">The sequence shown here is derived from an EMBL/GenBank/DDBJ whole genome shotgun (WGS) entry which is preliminary data.</text>
</comment>
<dbReference type="AlphaFoldDB" id="A0A1Y2A7W6"/>
<accession>A0A1Y2A7W6</accession>
<evidence type="ECO:0000313" key="3">
    <source>
        <dbReference type="Proteomes" id="UP000193144"/>
    </source>
</evidence>
<gene>
    <name evidence="2" type="ORF">BCR34DRAFT_473239</name>
</gene>
<dbReference type="STRING" id="1231657.A0A1Y2A7W6"/>
<evidence type="ECO:0000313" key="2">
    <source>
        <dbReference type="EMBL" id="ORY18612.1"/>
    </source>
</evidence>
<dbReference type="PROSITE" id="PS51186">
    <property type="entry name" value="GNAT"/>
    <property type="match status" value="1"/>
</dbReference>
<evidence type="ECO:0000259" key="1">
    <source>
        <dbReference type="PROSITE" id="PS51186"/>
    </source>
</evidence>
<dbReference type="InterPro" id="IPR000182">
    <property type="entry name" value="GNAT_dom"/>
</dbReference>
<dbReference type="Gene3D" id="3.40.630.30">
    <property type="match status" value="1"/>
</dbReference>
<protein>
    <recommendedName>
        <fullName evidence="1">N-acetyltransferase domain-containing protein</fullName>
    </recommendedName>
</protein>
<dbReference type="CDD" id="cd04301">
    <property type="entry name" value="NAT_SF"/>
    <property type="match status" value="1"/>
</dbReference>
<dbReference type="Proteomes" id="UP000193144">
    <property type="component" value="Unassembled WGS sequence"/>
</dbReference>
<feature type="non-terminal residue" evidence="2">
    <location>
        <position position="1"/>
    </location>
</feature>
<organism evidence="2 3">
    <name type="scientific">Clohesyomyces aquaticus</name>
    <dbReference type="NCBI Taxonomy" id="1231657"/>
    <lineage>
        <taxon>Eukaryota</taxon>
        <taxon>Fungi</taxon>
        <taxon>Dikarya</taxon>
        <taxon>Ascomycota</taxon>
        <taxon>Pezizomycotina</taxon>
        <taxon>Dothideomycetes</taxon>
        <taxon>Pleosporomycetidae</taxon>
        <taxon>Pleosporales</taxon>
        <taxon>Lindgomycetaceae</taxon>
        <taxon>Clohesyomyces</taxon>
    </lineage>
</organism>
<proteinExistence type="predicted"/>
<name>A0A1Y2A7W6_9PLEO</name>
<dbReference type="InterPro" id="IPR016181">
    <property type="entry name" value="Acyl_CoA_acyltransferase"/>
</dbReference>
<dbReference type="EMBL" id="MCFA01000006">
    <property type="protein sequence ID" value="ORY18612.1"/>
    <property type="molecule type" value="Genomic_DNA"/>
</dbReference>
<keyword evidence="3" id="KW-1185">Reference proteome</keyword>
<sequence length="169" mass="19282">ISAIRDILDYYVRTSVITLALESPTLDDLLEKWTGIVKKGLPYVVAVDDKQNVIGYAYAGGFRDRQGYRHTVEISLFCHAEHTSKGIGPLLLQKGIAILREPTNYPEYIATPRSEDDKIRMVMACMSIDDTSWRNGLGLRDFYVKHGFEQVAHLKSVGHRFERWCVYLS</sequence>
<reference evidence="2 3" key="1">
    <citation type="submission" date="2016-07" db="EMBL/GenBank/DDBJ databases">
        <title>Pervasive Adenine N6-methylation of Active Genes in Fungi.</title>
        <authorList>
            <consortium name="DOE Joint Genome Institute"/>
            <person name="Mondo S.J."/>
            <person name="Dannebaum R.O."/>
            <person name="Kuo R.C."/>
            <person name="Labutti K."/>
            <person name="Haridas S."/>
            <person name="Kuo A."/>
            <person name="Salamov A."/>
            <person name="Ahrendt S.R."/>
            <person name="Lipzen A."/>
            <person name="Sullivan W."/>
            <person name="Andreopoulos W.B."/>
            <person name="Clum A."/>
            <person name="Lindquist E."/>
            <person name="Daum C."/>
            <person name="Ramamoorthy G.K."/>
            <person name="Gryganskyi A."/>
            <person name="Culley D."/>
            <person name="Magnuson J.K."/>
            <person name="James T.Y."/>
            <person name="O'Malley M.A."/>
            <person name="Stajich J.E."/>
            <person name="Spatafora J.W."/>
            <person name="Visel A."/>
            <person name="Grigoriev I.V."/>
        </authorList>
    </citation>
    <scope>NUCLEOTIDE SEQUENCE [LARGE SCALE GENOMIC DNA]</scope>
    <source>
        <strain evidence="2 3">CBS 115471</strain>
    </source>
</reference>